<feature type="compositionally biased region" description="Low complexity" evidence="1">
    <location>
        <begin position="64"/>
        <end position="74"/>
    </location>
</feature>
<sequence>MTPPGDVRAPITPRKPGRSSSIRGEEDREKRRAPQPPAIIQDKEERLPQVFATPHPHTHTLYPQQAAQEAAQKASSRYQHQKQDSISSTGSSSTPRPVSKGPAPARPPPHPNSAAANTEAALEEDDDVSV</sequence>
<evidence type="ECO:0000313" key="3">
    <source>
        <dbReference type="Proteomes" id="UP000324222"/>
    </source>
</evidence>
<feature type="compositionally biased region" description="Low complexity" evidence="1">
    <location>
        <begin position="85"/>
        <end position="94"/>
    </location>
</feature>
<keyword evidence="3" id="KW-1185">Reference proteome</keyword>
<gene>
    <name evidence="2" type="ORF">E2C01_018447</name>
</gene>
<dbReference type="OrthoDB" id="6381867at2759"/>
<organism evidence="2 3">
    <name type="scientific">Portunus trituberculatus</name>
    <name type="common">Swimming crab</name>
    <name type="synonym">Neptunus trituberculatus</name>
    <dbReference type="NCBI Taxonomy" id="210409"/>
    <lineage>
        <taxon>Eukaryota</taxon>
        <taxon>Metazoa</taxon>
        <taxon>Ecdysozoa</taxon>
        <taxon>Arthropoda</taxon>
        <taxon>Crustacea</taxon>
        <taxon>Multicrustacea</taxon>
        <taxon>Malacostraca</taxon>
        <taxon>Eumalacostraca</taxon>
        <taxon>Eucarida</taxon>
        <taxon>Decapoda</taxon>
        <taxon>Pleocyemata</taxon>
        <taxon>Brachyura</taxon>
        <taxon>Eubrachyura</taxon>
        <taxon>Portunoidea</taxon>
        <taxon>Portunidae</taxon>
        <taxon>Portuninae</taxon>
        <taxon>Portunus</taxon>
    </lineage>
</organism>
<protein>
    <submittedName>
        <fullName evidence="2">Uncharacterized protein</fullName>
    </submittedName>
</protein>
<feature type="compositionally biased region" description="Acidic residues" evidence="1">
    <location>
        <begin position="121"/>
        <end position="130"/>
    </location>
</feature>
<evidence type="ECO:0000313" key="2">
    <source>
        <dbReference type="EMBL" id="MPC25341.1"/>
    </source>
</evidence>
<dbReference type="Proteomes" id="UP000324222">
    <property type="component" value="Unassembled WGS sequence"/>
</dbReference>
<accession>A0A5B7DUH1</accession>
<comment type="caution">
    <text evidence="2">The sequence shown here is derived from an EMBL/GenBank/DDBJ whole genome shotgun (WGS) entry which is preliminary data.</text>
</comment>
<reference evidence="2 3" key="1">
    <citation type="submission" date="2019-05" db="EMBL/GenBank/DDBJ databases">
        <title>Another draft genome of Portunus trituberculatus and its Hox gene families provides insights of decapod evolution.</title>
        <authorList>
            <person name="Jeong J.-H."/>
            <person name="Song I."/>
            <person name="Kim S."/>
            <person name="Choi T."/>
            <person name="Kim D."/>
            <person name="Ryu S."/>
            <person name="Kim W."/>
        </authorList>
    </citation>
    <scope>NUCLEOTIDE SEQUENCE [LARGE SCALE GENOMIC DNA]</scope>
    <source>
        <tissue evidence="2">Muscle</tissue>
    </source>
</reference>
<dbReference type="EMBL" id="VSRR010001448">
    <property type="protein sequence ID" value="MPC25341.1"/>
    <property type="molecule type" value="Genomic_DNA"/>
</dbReference>
<feature type="region of interest" description="Disordered" evidence="1">
    <location>
        <begin position="1"/>
        <end position="130"/>
    </location>
</feature>
<dbReference type="AlphaFoldDB" id="A0A5B7DUH1"/>
<feature type="compositionally biased region" description="Basic and acidic residues" evidence="1">
    <location>
        <begin position="23"/>
        <end position="32"/>
    </location>
</feature>
<evidence type="ECO:0000256" key="1">
    <source>
        <dbReference type="SAM" id="MobiDB-lite"/>
    </source>
</evidence>
<name>A0A5B7DUH1_PORTR</name>
<proteinExistence type="predicted"/>